<dbReference type="EMBL" id="FMAF01000021">
    <property type="protein sequence ID" value="SCB45572.1"/>
    <property type="molecule type" value="Genomic_DNA"/>
</dbReference>
<sequence>MKFLVLFTLVVSLFGCSKESERVHCVEEFLADEQLLANTIAKCRNNPGELQGTPNCMNAAAADWKARLERMGKALGG</sequence>
<dbReference type="NCBIfam" id="NF033894">
    <property type="entry name" value="Eex_IncN"/>
    <property type="match status" value="1"/>
</dbReference>
<gene>
    <name evidence="1" type="ORF">GA0061101_12162</name>
</gene>
<dbReference type="Proteomes" id="UP000199205">
    <property type="component" value="Unassembled WGS sequence"/>
</dbReference>
<dbReference type="OrthoDB" id="7306558at2"/>
<accession>A0A1C3WZV7</accession>
<protein>
    <recommendedName>
        <fullName evidence="3">EexN family lipoprotein</fullName>
    </recommendedName>
</protein>
<organism evidence="1 2">
    <name type="scientific">Rhizobium lusitanum</name>
    <dbReference type="NCBI Taxonomy" id="293958"/>
    <lineage>
        <taxon>Bacteria</taxon>
        <taxon>Pseudomonadati</taxon>
        <taxon>Pseudomonadota</taxon>
        <taxon>Alphaproteobacteria</taxon>
        <taxon>Hyphomicrobiales</taxon>
        <taxon>Rhizobiaceae</taxon>
        <taxon>Rhizobium/Agrobacterium group</taxon>
        <taxon>Rhizobium</taxon>
    </lineage>
</organism>
<evidence type="ECO:0008006" key="3">
    <source>
        <dbReference type="Google" id="ProtNLM"/>
    </source>
</evidence>
<dbReference type="AlphaFoldDB" id="A0A1C3WZV7"/>
<name>A0A1C3WZV7_9HYPH</name>
<reference evidence="1 2" key="1">
    <citation type="submission" date="2016-08" db="EMBL/GenBank/DDBJ databases">
        <authorList>
            <person name="Seilhamer J.J."/>
        </authorList>
    </citation>
    <scope>NUCLEOTIDE SEQUENCE [LARGE SCALE GENOMIC DNA]</scope>
    <source>
        <strain evidence="1 2">P1-7</strain>
    </source>
</reference>
<evidence type="ECO:0000313" key="2">
    <source>
        <dbReference type="Proteomes" id="UP000199205"/>
    </source>
</evidence>
<proteinExistence type="predicted"/>
<evidence type="ECO:0000313" key="1">
    <source>
        <dbReference type="EMBL" id="SCB45572.1"/>
    </source>
</evidence>
<dbReference type="InterPro" id="IPR047937">
    <property type="entry name" value="Eex_IncN-like"/>
</dbReference>
<dbReference type="PROSITE" id="PS51257">
    <property type="entry name" value="PROKAR_LIPOPROTEIN"/>
    <property type="match status" value="1"/>
</dbReference>
<dbReference type="RefSeq" id="WP_092576121.1">
    <property type="nucleotide sequence ID" value="NZ_FMAF01000021.1"/>
</dbReference>